<reference evidence="1 2" key="1">
    <citation type="journal article" date="2014" name="PLoS ONE">
        <title>Grimontia indica AK16(T), sp. nov., Isolated from a Seawater Sample Reports the Presence of Pathogenic Genes Similar to Vibrio Genus.</title>
        <authorList>
            <person name="Singh A."/>
            <person name="Vaidya B."/>
            <person name="Khatri I."/>
            <person name="Srinivas T.N."/>
            <person name="Subramanian S."/>
            <person name="Korpole S."/>
            <person name="Pinnaka A.K."/>
        </authorList>
    </citation>
    <scope>NUCLEOTIDE SEQUENCE [LARGE SCALE GENOMIC DNA]</scope>
    <source>
        <strain evidence="1 2">AK16</strain>
    </source>
</reference>
<gene>
    <name evidence="1" type="ORF">D515_03927</name>
</gene>
<protein>
    <submittedName>
        <fullName evidence="1">Uncharacterized protein</fullName>
    </submittedName>
</protein>
<evidence type="ECO:0000313" key="2">
    <source>
        <dbReference type="Proteomes" id="UP000011223"/>
    </source>
</evidence>
<name>R1IIZ0_9GAMM</name>
<dbReference type="EMBL" id="ANFM02000054">
    <property type="protein sequence ID" value="EOD77402.1"/>
    <property type="molecule type" value="Genomic_DNA"/>
</dbReference>
<dbReference type="Proteomes" id="UP000011223">
    <property type="component" value="Unassembled WGS sequence"/>
</dbReference>
<organism evidence="1 2">
    <name type="scientific">Grimontia indica</name>
    <dbReference type="NCBI Taxonomy" id="1056512"/>
    <lineage>
        <taxon>Bacteria</taxon>
        <taxon>Pseudomonadati</taxon>
        <taxon>Pseudomonadota</taxon>
        <taxon>Gammaproteobacteria</taxon>
        <taxon>Vibrionales</taxon>
        <taxon>Vibrionaceae</taxon>
        <taxon>Grimontia</taxon>
    </lineage>
</organism>
<dbReference type="AlphaFoldDB" id="R1IIZ0"/>
<comment type="caution">
    <text evidence="1">The sequence shown here is derived from an EMBL/GenBank/DDBJ whole genome shotgun (WGS) entry which is preliminary data.</text>
</comment>
<evidence type="ECO:0000313" key="1">
    <source>
        <dbReference type="EMBL" id="EOD77402.1"/>
    </source>
</evidence>
<accession>R1IIZ0</accession>
<sequence>MGRIVRRGQGKGLIGFLAFWQRLGFIWVNRIRPVAVHQFEGPVITFNRGVADGGRFAGIGVSDGDRARRGGINITDCSSGIASHNRRLVGTSDRHDNLMGRIVRRGQGKGLVGFLPFRQRLGFVWIDGVRPVAIHQFKSAVITVNRGIADGGRFAGIGVSDGDRARRGGINITDCSSGIARHNRRLVGTSDRHDNLMRRIVRRGQGKGLVGFLAFWQRLGFIWVNRIRPVAVHQFEGAVITLNRGVTDGGGFTGVGVSDGN</sequence>
<proteinExistence type="predicted"/>
<keyword evidence="2" id="KW-1185">Reference proteome</keyword>